<gene>
    <name evidence="1" type="ORF">O181_021533</name>
</gene>
<sequence length="187" mass="20372">MFKKLRVDADELEGLLAQAACHAPPNLGQVAFNQLVTAAILVKGDKKPLLTFVGQVIMNALQKNTYPNQHSSPSIYCVSEPLAPAIHLPCPCSPHFSKPVAQAGDVRCPPEHLVDKFGGSCFYCRCMGHWRADWPHTRGVANPNPQPPIQYARGHLCTNPSLFQTPTISGSMCPKSNLLNTTLLIGY</sequence>
<reference evidence="1" key="1">
    <citation type="submission" date="2021-03" db="EMBL/GenBank/DDBJ databases">
        <title>Draft genome sequence of rust myrtle Austropuccinia psidii MF-1, a brazilian biotype.</title>
        <authorList>
            <person name="Quecine M.C."/>
            <person name="Pachon D.M.R."/>
            <person name="Bonatelli M.L."/>
            <person name="Correr F.H."/>
            <person name="Franceschini L.M."/>
            <person name="Leite T.F."/>
            <person name="Margarido G.R.A."/>
            <person name="Almeida C.A."/>
            <person name="Ferrarezi J.A."/>
            <person name="Labate C.A."/>
        </authorList>
    </citation>
    <scope>NUCLEOTIDE SEQUENCE</scope>
    <source>
        <strain evidence="1">MF-1</strain>
    </source>
</reference>
<dbReference type="EMBL" id="AVOT02006531">
    <property type="protein sequence ID" value="MBW0481818.1"/>
    <property type="molecule type" value="Genomic_DNA"/>
</dbReference>
<evidence type="ECO:0000313" key="1">
    <source>
        <dbReference type="EMBL" id="MBW0481818.1"/>
    </source>
</evidence>
<comment type="caution">
    <text evidence="1">The sequence shown here is derived from an EMBL/GenBank/DDBJ whole genome shotgun (WGS) entry which is preliminary data.</text>
</comment>
<accession>A0A9Q3CDJ0</accession>
<organism evidence="1 2">
    <name type="scientific">Austropuccinia psidii MF-1</name>
    <dbReference type="NCBI Taxonomy" id="1389203"/>
    <lineage>
        <taxon>Eukaryota</taxon>
        <taxon>Fungi</taxon>
        <taxon>Dikarya</taxon>
        <taxon>Basidiomycota</taxon>
        <taxon>Pucciniomycotina</taxon>
        <taxon>Pucciniomycetes</taxon>
        <taxon>Pucciniales</taxon>
        <taxon>Sphaerophragmiaceae</taxon>
        <taxon>Austropuccinia</taxon>
    </lineage>
</organism>
<dbReference type="Proteomes" id="UP000765509">
    <property type="component" value="Unassembled WGS sequence"/>
</dbReference>
<proteinExistence type="predicted"/>
<evidence type="ECO:0000313" key="2">
    <source>
        <dbReference type="Proteomes" id="UP000765509"/>
    </source>
</evidence>
<name>A0A9Q3CDJ0_9BASI</name>
<dbReference type="AlphaFoldDB" id="A0A9Q3CDJ0"/>
<keyword evidence="2" id="KW-1185">Reference proteome</keyword>
<protein>
    <submittedName>
        <fullName evidence="1">Uncharacterized protein</fullName>
    </submittedName>
</protein>